<evidence type="ECO:0000313" key="3">
    <source>
        <dbReference type="Proteomes" id="UP001291309"/>
    </source>
</evidence>
<evidence type="ECO:0000256" key="1">
    <source>
        <dbReference type="SAM" id="SignalP"/>
    </source>
</evidence>
<proteinExistence type="predicted"/>
<organism evidence="2 3">
    <name type="scientific">Hyalangium rubrum</name>
    <dbReference type="NCBI Taxonomy" id="3103134"/>
    <lineage>
        <taxon>Bacteria</taxon>
        <taxon>Pseudomonadati</taxon>
        <taxon>Myxococcota</taxon>
        <taxon>Myxococcia</taxon>
        <taxon>Myxococcales</taxon>
        <taxon>Cystobacterineae</taxon>
        <taxon>Archangiaceae</taxon>
        <taxon>Hyalangium</taxon>
    </lineage>
</organism>
<feature type="signal peptide" evidence="1">
    <location>
        <begin position="1"/>
        <end position="19"/>
    </location>
</feature>
<dbReference type="RefSeq" id="WP_321547978.1">
    <property type="nucleotide sequence ID" value="NZ_JAXIVS010000007.1"/>
</dbReference>
<keyword evidence="3" id="KW-1185">Reference proteome</keyword>
<dbReference type="Proteomes" id="UP001291309">
    <property type="component" value="Unassembled WGS sequence"/>
</dbReference>
<gene>
    <name evidence="2" type="ORF">SYV04_22895</name>
</gene>
<evidence type="ECO:0000313" key="2">
    <source>
        <dbReference type="EMBL" id="MDY7229258.1"/>
    </source>
</evidence>
<accession>A0ABU5H8T2</accession>
<evidence type="ECO:0008006" key="4">
    <source>
        <dbReference type="Google" id="ProtNLM"/>
    </source>
</evidence>
<name>A0ABU5H8T2_9BACT</name>
<protein>
    <recommendedName>
        <fullName evidence="4">PorV/PorQ family protein</fullName>
    </recommendedName>
</protein>
<dbReference type="EMBL" id="JAXIVS010000007">
    <property type="protein sequence ID" value="MDY7229258.1"/>
    <property type="molecule type" value="Genomic_DNA"/>
</dbReference>
<keyword evidence="1" id="KW-0732">Signal</keyword>
<sequence>MSHRLILLLALCLSTTVHAQTDIEDLRDIHSARSYAMGGAYRALGLGTEAVQGNPAAIALYRMYRMELHGSWDAQGKDTLGGVSVMDAKTSALAAGLDYHLLSLRNGEGRATAHFSTLALAFPITPGVLIGSSVRYLRLGGTPLTRANASTVDAGLLLRFSDAITVGFSAHNLIDTQNPELSRYFSAHVGYLSGMLVLAADVRADFQTREQSVFTYSAGLEYILGQAIPMRIGYTYDGFNEASQLGVGFGFMSQEGSGIDFGYRHDLGGEKGRVLALTLKMQVG</sequence>
<dbReference type="Gene3D" id="2.40.160.60">
    <property type="entry name" value="Outer membrane protein transport protein (OMPP1/FadL/TodX)"/>
    <property type="match status" value="1"/>
</dbReference>
<comment type="caution">
    <text evidence="2">The sequence shown here is derived from an EMBL/GenBank/DDBJ whole genome shotgun (WGS) entry which is preliminary data.</text>
</comment>
<dbReference type="SUPFAM" id="SSF56935">
    <property type="entry name" value="Porins"/>
    <property type="match status" value="1"/>
</dbReference>
<reference evidence="2 3" key="1">
    <citation type="submission" date="2023-12" db="EMBL/GenBank/DDBJ databases">
        <title>the genome sequence of Hyalangium sp. s54d21.</title>
        <authorList>
            <person name="Zhang X."/>
        </authorList>
    </citation>
    <scope>NUCLEOTIDE SEQUENCE [LARGE SCALE GENOMIC DNA]</scope>
    <source>
        <strain evidence="3">s54d21</strain>
    </source>
</reference>
<feature type="chain" id="PRO_5047220003" description="PorV/PorQ family protein" evidence="1">
    <location>
        <begin position="20"/>
        <end position="284"/>
    </location>
</feature>